<dbReference type="Pfam" id="PF11697">
    <property type="entry name" value="DUF3293"/>
    <property type="match status" value="1"/>
</dbReference>
<keyword evidence="3" id="KW-1185">Reference proteome</keyword>
<accession>A0ABW1E3Z8</accession>
<evidence type="ECO:0000256" key="1">
    <source>
        <dbReference type="SAM" id="MobiDB-lite"/>
    </source>
</evidence>
<dbReference type="InterPro" id="IPR021710">
    <property type="entry name" value="DUF3293"/>
</dbReference>
<sequence>MHATDASSAPQNWELYRHAVVDIHFQDRTVRVEPRSSGTAEGSFPEQAGNAALHVITAWNPHGRTASAEHNARVQGLLLDELDRQRLTWWPAAGGDACGTHVEESVAVAGLSDGTARELGRRFGQETLWQRRRGNRRIGMRCPAAQSATQSLTESHVIPLTPSTG</sequence>
<name>A0ABW1E3Z8_9ACTN</name>
<gene>
    <name evidence="2" type="ORF">ACFPZI_25660</name>
</gene>
<evidence type="ECO:0000313" key="2">
    <source>
        <dbReference type="EMBL" id="MFC5855048.1"/>
    </source>
</evidence>
<dbReference type="Proteomes" id="UP001596180">
    <property type="component" value="Unassembled WGS sequence"/>
</dbReference>
<evidence type="ECO:0000313" key="3">
    <source>
        <dbReference type="Proteomes" id="UP001596180"/>
    </source>
</evidence>
<feature type="region of interest" description="Disordered" evidence="1">
    <location>
        <begin position="145"/>
        <end position="165"/>
    </location>
</feature>
<dbReference type="RefSeq" id="WP_381367365.1">
    <property type="nucleotide sequence ID" value="NZ_JBHSOA010000061.1"/>
</dbReference>
<organism evidence="2 3">
    <name type="scientific">Streptomyces chlorus</name>
    <dbReference type="NCBI Taxonomy" id="887452"/>
    <lineage>
        <taxon>Bacteria</taxon>
        <taxon>Bacillati</taxon>
        <taxon>Actinomycetota</taxon>
        <taxon>Actinomycetes</taxon>
        <taxon>Kitasatosporales</taxon>
        <taxon>Streptomycetaceae</taxon>
        <taxon>Streptomyces</taxon>
    </lineage>
</organism>
<proteinExistence type="predicted"/>
<reference evidence="3" key="1">
    <citation type="journal article" date="2019" name="Int. J. Syst. Evol. Microbiol.">
        <title>The Global Catalogue of Microorganisms (GCM) 10K type strain sequencing project: providing services to taxonomists for standard genome sequencing and annotation.</title>
        <authorList>
            <consortium name="The Broad Institute Genomics Platform"/>
            <consortium name="The Broad Institute Genome Sequencing Center for Infectious Disease"/>
            <person name="Wu L."/>
            <person name="Ma J."/>
        </authorList>
    </citation>
    <scope>NUCLEOTIDE SEQUENCE [LARGE SCALE GENOMIC DNA]</scope>
    <source>
        <strain evidence="3">JCM 10411</strain>
    </source>
</reference>
<dbReference type="EMBL" id="JBHSOA010000061">
    <property type="protein sequence ID" value="MFC5855048.1"/>
    <property type="molecule type" value="Genomic_DNA"/>
</dbReference>
<comment type="caution">
    <text evidence="2">The sequence shown here is derived from an EMBL/GenBank/DDBJ whole genome shotgun (WGS) entry which is preliminary data.</text>
</comment>
<protein>
    <submittedName>
        <fullName evidence="2">DUF3293 domain-containing protein</fullName>
    </submittedName>
</protein>